<dbReference type="SUPFAM" id="SSF52540">
    <property type="entry name" value="P-loop containing nucleoside triphosphate hydrolases"/>
    <property type="match status" value="1"/>
</dbReference>
<evidence type="ECO:0000313" key="5">
    <source>
        <dbReference type="Proteomes" id="UP000606974"/>
    </source>
</evidence>
<dbReference type="Pfam" id="PF24883">
    <property type="entry name" value="NPHP3_N"/>
    <property type="match status" value="1"/>
</dbReference>
<feature type="domain" description="Azaphilone pigments biosynthesis cluster protein L N-terminal" evidence="2">
    <location>
        <begin position="7"/>
        <end position="204"/>
    </location>
</feature>
<sequence length="1168" mass="133582">MEGVAAFSLACNVVQIVEFSIKAASIIQQTYSQGRSIENASTQDTSERLNGLSQGLNQSLAADARQGSPTAAELQLQEIAPECSKIALELGRELDLLKTKGGKRDALRKGLRAIRRKGDIEKQKAKLQDYQRILNIGLIVNLREQNNAASVLQQDGFNALDQTIQNFIKNLAAGRTQTEDLLRSEHATTRQLISDEANKIERSLGAQINNLSNVHLNKEKYDNFLKSLEYPEMNWRASQIEDASLRTFEWVFDDILPRRRYGKERQWDSFSNWLTSGTGIYWIQGKAGSGKSTLMKHLWQHDETRELLNDWCSTKKLVIVPFEFWLSGSPMQRSLRGILCSLLYQVLYEHKESLPGFIEPSSKLLVGKKSPQDWSPRELCTFLQTTVHHLAPTSAFCFFLNGLDELDKSEDPYELLNLINTLISEVNVKACVSSRPEQIYCDEFRWSPSLKLQDLTEDDIKTFTTEQLSKVQTSGRLGDPESAIRDLVIDEIVTKAAGVFLWVRLALRDVIRGLAHQASWKELLARISRLPADIGRLYEDILKRNAEDWHLVREEAALYFKTLILAEKCDRIRPDELENFAIITSKWQQGWTGWRPNFSIEEFHGVCYRTMLRIRNVCGGMLEVTEPLEVLEPETDSDNPMEFNFRGRTVLFFHRTVHDFLMDDPAGQAILDCSTITEKDLFHAMIEAVLFVRTRRRVSHTNWDDIADIIGAIDHFHRLNSYVSNNGIVANLNQVEQYLPQIAHAALAHQFNSPHEIDHSFPESNRSCEYQFATYSKQGPALLYYLVPGNDFMGLTLQMGVSVYLENFLRTCSHTQLRMPKIHNPYKDYLLLCACQGYAYKTRINAPLRSIEQVIVQLLDIGADPNAKLFLHHSQQISSSPGSTLLKAGMVRRTTTTTNFCELVRHFLEKGLRLDDLDVFSYSLANGLRSMVGLIHNFPWEATGLLFQATRHRLLVKHWDAMVQICPDLTSFESRNEETDKPDMDIILAQFRSYTELDHRLRTVVPTSDQSKQLLSIVYMLENLDANRPFSDDDDKKYDTLCSLFKQKFEEVVESSREEVDIQNYFAEKGLSMACPDPIALPGPTPMYADDSDEAMASDGIAKYCEVCKEQRKELLKYRWTSYREMEKKPLELLISQGLAVGEEHGETAPERVHRNSEESFLFYHTLI</sequence>
<feature type="domain" description="Nephrocystin 3-like N-terminal" evidence="3">
    <location>
        <begin position="268"/>
        <end position="435"/>
    </location>
</feature>
<dbReference type="OrthoDB" id="443402at2759"/>
<comment type="caution">
    <text evidence="4">The sequence shown here is derived from an EMBL/GenBank/DDBJ whole genome shotgun (WGS) entry which is preliminary data.</text>
</comment>
<dbReference type="InterPro" id="IPR056884">
    <property type="entry name" value="NPHP3-like_N"/>
</dbReference>
<accession>A0A8H7AR94</accession>
<proteinExistence type="predicted"/>
<reference evidence="4" key="1">
    <citation type="submission" date="2020-02" db="EMBL/GenBank/DDBJ databases">
        <authorList>
            <person name="Palmer J.M."/>
        </authorList>
    </citation>
    <scope>NUCLEOTIDE SEQUENCE</scope>
    <source>
        <strain evidence="4">EPUS1.4</strain>
        <tissue evidence="4">Thallus</tissue>
    </source>
</reference>
<organism evidence="4 5">
    <name type="scientific">Endocarpon pusillum</name>
    <dbReference type="NCBI Taxonomy" id="364733"/>
    <lineage>
        <taxon>Eukaryota</taxon>
        <taxon>Fungi</taxon>
        <taxon>Dikarya</taxon>
        <taxon>Ascomycota</taxon>
        <taxon>Pezizomycotina</taxon>
        <taxon>Eurotiomycetes</taxon>
        <taxon>Chaetothyriomycetidae</taxon>
        <taxon>Verrucariales</taxon>
        <taxon>Verrucariaceae</taxon>
        <taxon>Endocarpon</taxon>
    </lineage>
</organism>
<gene>
    <name evidence="4" type="ORF">GJ744_006634</name>
</gene>
<dbReference type="Gene3D" id="3.40.50.300">
    <property type="entry name" value="P-loop containing nucleotide triphosphate hydrolases"/>
    <property type="match status" value="1"/>
</dbReference>
<keyword evidence="1" id="KW-0677">Repeat</keyword>
<dbReference type="Proteomes" id="UP000606974">
    <property type="component" value="Unassembled WGS sequence"/>
</dbReference>
<evidence type="ECO:0008006" key="6">
    <source>
        <dbReference type="Google" id="ProtNLM"/>
    </source>
</evidence>
<keyword evidence="5" id="KW-1185">Reference proteome</keyword>
<name>A0A8H7AR94_9EURO</name>
<dbReference type="PANTHER" id="PTHR10039:SF5">
    <property type="entry name" value="NACHT DOMAIN-CONTAINING PROTEIN"/>
    <property type="match status" value="1"/>
</dbReference>
<dbReference type="EMBL" id="JAACFV010000003">
    <property type="protein sequence ID" value="KAF7514020.1"/>
    <property type="molecule type" value="Genomic_DNA"/>
</dbReference>
<dbReference type="InterPro" id="IPR031348">
    <property type="entry name" value="PigL_N"/>
</dbReference>
<evidence type="ECO:0000256" key="1">
    <source>
        <dbReference type="ARBA" id="ARBA00022737"/>
    </source>
</evidence>
<dbReference type="AlphaFoldDB" id="A0A8H7AR94"/>
<evidence type="ECO:0000259" key="3">
    <source>
        <dbReference type="Pfam" id="PF24883"/>
    </source>
</evidence>
<dbReference type="Pfam" id="PF17111">
    <property type="entry name" value="PigL_N"/>
    <property type="match status" value="1"/>
</dbReference>
<dbReference type="InterPro" id="IPR027417">
    <property type="entry name" value="P-loop_NTPase"/>
</dbReference>
<protein>
    <recommendedName>
        <fullName evidence="6">NACHT domain-containing protein</fullName>
    </recommendedName>
</protein>
<evidence type="ECO:0000259" key="2">
    <source>
        <dbReference type="Pfam" id="PF17111"/>
    </source>
</evidence>
<evidence type="ECO:0000313" key="4">
    <source>
        <dbReference type="EMBL" id="KAF7514020.1"/>
    </source>
</evidence>
<dbReference type="PANTHER" id="PTHR10039">
    <property type="entry name" value="AMELOGENIN"/>
    <property type="match status" value="1"/>
</dbReference>